<reference evidence="1 2" key="1">
    <citation type="submission" date="2016-02" db="EMBL/GenBank/DDBJ databases">
        <title>Genome analysis of coral dinoflagellate symbionts highlights evolutionary adaptations to a symbiotic lifestyle.</title>
        <authorList>
            <person name="Aranda M."/>
            <person name="Li Y."/>
            <person name="Liew Y.J."/>
            <person name="Baumgarten S."/>
            <person name="Simakov O."/>
            <person name="Wilson M."/>
            <person name="Piel J."/>
            <person name="Ashoor H."/>
            <person name="Bougouffa S."/>
            <person name="Bajic V.B."/>
            <person name="Ryu T."/>
            <person name="Ravasi T."/>
            <person name="Bayer T."/>
            <person name="Micklem G."/>
            <person name="Kim H."/>
            <person name="Bhak J."/>
            <person name="Lajeunesse T.C."/>
            <person name="Voolstra C.R."/>
        </authorList>
    </citation>
    <scope>NUCLEOTIDE SEQUENCE [LARGE SCALE GENOMIC DNA]</scope>
    <source>
        <strain evidence="1 2">CCMP2467</strain>
    </source>
</reference>
<keyword evidence="2" id="KW-1185">Reference proteome</keyword>
<dbReference type="Proteomes" id="UP000186817">
    <property type="component" value="Unassembled WGS sequence"/>
</dbReference>
<name>A0A1Q9EPU0_SYMMI</name>
<dbReference type="Gene3D" id="3.30.830.10">
    <property type="entry name" value="Metalloenzyme, LuxS/M16 peptidase-like"/>
    <property type="match status" value="1"/>
</dbReference>
<protein>
    <submittedName>
        <fullName evidence="1">Uncharacterized protein</fullName>
    </submittedName>
</protein>
<dbReference type="AlphaFoldDB" id="A0A1Q9EPU0"/>
<gene>
    <name evidence="1" type="ORF">AK812_SmicGene6933</name>
</gene>
<evidence type="ECO:0000313" key="2">
    <source>
        <dbReference type="Proteomes" id="UP000186817"/>
    </source>
</evidence>
<evidence type="ECO:0000313" key="1">
    <source>
        <dbReference type="EMBL" id="OLQ09455.1"/>
    </source>
</evidence>
<sequence length="291" mass="31169">MTGLESLDAFGGLRGTIAGTVQVEFSPSVNGRMSAQGFLGFTTACSSFCFLKGLTIVAAPAPLEDSYCFPEEDRLALSFKGGISLSGAPQLDPVSFGSGCTRCAEDCGQLSHGYRVPCDYRVGLCGCPLGTVGTNCNMSAPEENSNGIAHVLEHSVLCGSRKYPLKVCIAVYTSDYNSSAMDPPRTLRVEQVQSAQRWAWPQQISWQSAFNGTLCTNISLSAMDPPVGDENLELVLAYSDYAQDFFLPGSLRNPLRNPIEPIYPWCLDSGDCTRTGTDSVSFSLCDPESTA</sequence>
<comment type="caution">
    <text evidence="1">The sequence shown here is derived from an EMBL/GenBank/DDBJ whole genome shotgun (WGS) entry which is preliminary data.</text>
</comment>
<organism evidence="1 2">
    <name type="scientific">Symbiodinium microadriaticum</name>
    <name type="common">Dinoflagellate</name>
    <name type="synonym">Zooxanthella microadriatica</name>
    <dbReference type="NCBI Taxonomy" id="2951"/>
    <lineage>
        <taxon>Eukaryota</taxon>
        <taxon>Sar</taxon>
        <taxon>Alveolata</taxon>
        <taxon>Dinophyceae</taxon>
        <taxon>Suessiales</taxon>
        <taxon>Symbiodiniaceae</taxon>
        <taxon>Symbiodinium</taxon>
    </lineage>
</organism>
<dbReference type="EMBL" id="LSRX01000096">
    <property type="protein sequence ID" value="OLQ09455.1"/>
    <property type="molecule type" value="Genomic_DNA"/>
</dbReference>
<proteinExistence type="predicted"/>
<accession>A0A1Q9EPU0</accession>
<dbReference type="OrthoDB" id="10250783at2759"/>